<evidence type="ECO:0000313" key="4">
    <source>
        <dbReference type="Proteomes" id="UP000030693"/>
    </source>
</evidence>
<dbReference type="InterPro" id="IPR019585">
    <property type="entry name" value="Rpn7/CSN1"/>
</dbReference>
<evidence type="ECO:0000259" key="2">
    <source>
        <dbReference type="PROSITE" id="PS50250"/>
    </source>
</evidence>
<gene>
    <name evidence="3" type="ORF">H696_04009</name>
</gene>
<dbReference type="GO" id="GO:0000502">
    <property type="term" value="C:proteasome complex"/>
    <property type="evidence" value="ECO:0007669"/>
    <property type="project" value="UniProtKB-KW"/>
</dbReference>
<dbReference type="Pfam" id="PF21154">
    <property type="entry name" value="RPN7_PSMD6_C"/>
    <property type="match status" value="1"/>
</dbReference>
<dbReference type="STRING" id="691883.A0A058Z6P4"/>
<protein>
    <recommendedName>
        <fullName evidence="2">PCI domain-containing protein</fullName>
    </recommendedName>
</protein>
<dbReference type="PANTHER" id="PTHR14145:SF1">
    <property type="entry name" value="26S PROTEASOME NON-ATPASE REGULATORY SUBUNIT 6"/>
    <property type="match status" value="1"/>
</dbReference>
<dbReference type="OrthoDB" id="1452at2759"/>
<dbReference type="eggNOG" id="KOG0687">
    <property type="taxonomic scope" value="Eukaryota"/>
</dbReference>
<evidence type="ECO:0000313" key="3">
    <source>
        <dbReference type="EMBL" id="KCV69588.1"/>
    </source>
</evidence>
<dbReference type="FunFam" id="1.25.40.570:FF:000005">
    <property type="entry name" value="26S proteasome regulatory subunit N7"/>
    <property type="match status" value="1"/>
</dbReference>
<dbReference type="InterPro" id="IPR000717">
    <property type="entry name" value="PCI_dom"/>
</dbReference>
<dbReference type="SUPFAM" id="SSF46785">
    <property type="entry name" value="Winged helix' DNA-binding domain"/>
    <property type="match status" value="1"/>
</dbReference>
<reference evidence="3" key="1">
    <citation type="submission" date="2013-04" db="EMBL/GenBank/DDBJ databases">
        <title>The Genome Sequence of Fonticula alba ATCC 38817.</title>
        <authorList>
            <consortium name="The Broad Institute Genomics Platform"/>
            <person name="Russ C."/>
            <person name="Cuomo C."/>
            <person name="Burger G."/>
            <person name="Gray M.W."/>
            <person name="Holland P.W.H."/>
            <person name="King N."/>
            <person name="Lang F.B.F."/>
            <person name="Roger A.J."/>
            <person name="Ruiz-Trillo I."/>
            <person name="Brown M."/>
            <person name="Walker B."/>
            <person name="Young S."/>
            <person name="Zeng Q."/>
            <person name="Gargeya S."/>
            <person name="Fitzgerald M."/>
            <person name="Haas B."/>
            <person name="Abouelleil A."/>
            <person name="Allen A.W."/>
            <person name="Alvarado L."/>
            <person name="Arachchi H.M."/>
            <person name="Berlin A.M."/>
            <person name="Chapman S.B."/>
            <person name="Gainer-Dewar J."/>
            <person name="Goldberg J."/>
            <person name="Griggs A."/>
            <person name="Gujja S."/>
            <person name="Hansen M."/>
            <person name="Howarth C."/>
            <person name="Imamovic A."/>
            <person name="Ireland A."/>
            <person name="Larimer J."/>
            <person name="McCowan C."/>
            <person name="Murphy C."/>
            <person name="Pearson M."/>
            <person name="Poon T.W."/>
            <person name="Priest M."/>
            <person name="Roberts A."/>
            <person name="Saif S."/>
            <person name="Shea T."/>
            <person name="Sisk P."/>
            <person name="Sykes S."/>
            <person name="Wortman J."/>
            <person name="Nusbaum C."/>
            <person name="Birren B."/>
        </authorList>
    </citation>
    <scope>NUCLEOTIDE SEQUENCE [LARGE SCALE GENOMIC DNA]</scope>
    <source>
        <strain evidence="3">ATCC 38817</strain>
    </source>
</reference>
<dbReference type="Pfam" id="PF01399">
    <property type="entry name" value="PCI"/>
    <property type="match status" value="1"/>
</dbReference>
<dbReference type="OMA" id="RLHCKVD"/>
<sequence>MSLSFKTAVGNVVEGALTYPFVKLAQLKFTLQATKDCPDLAAAQEQAVTELFELIKKHDMAPFYEAICASGLWPKPLDATLLAQLKESNTAALARFDAELETAKESAGPSEVQAANQKIAEYKAFIGAPDAAAALETVLESTVGAGPRLDNVLLLARFAFSLADNALIGKYIDRAKKLIDAGGDWDRRNRLKVYEGTYLMSIRDFTRASELFLSALPTFTSTELLQYDTFISYSILMCLFTLDREMLKSKILDSPEVLEVAIKVAPFLNLAESFYNCEYRAFFTHLAEVEALLKKDLFLFPHYKYYVREMRIRAYAQYLEPYKSVKLQSMADTFGVSPTFIDEELSRFISAGRIHCAIDAVSATIATRRPDNRNSHYRSIVQEGDLLLNRIQKLARVTDL</sequence>
<dbReference type="GO" id="GO:0043161">
    <property type="term" value="P:proteasome-mediated ubiquitin-dependent protein catabolic process"/>
    <property type="evidence" value="ECO:0007669"/>
    <property type="project" value="TreeGrafter"/>
</dbReference>
<proteinExistence type="predicted"/>
<dbReference type="RefSeq" id="XP_009496153.1">
    <property type="nucleotide sequence ID" value="XM_009497878.1"/>
</dbReference>
<keyword evidence="4" id="KW-1185">Reference proteome</keyword>
<name>A0A058Z6P4_FONAL</name>
<dbReference type="InterPro" id="IPR049549">
    <property type="entry name" value="RPN7_PSMD6_C"/>
</dbReference>
<dbReference type="PANTHER" id="PTHR14145">
    <property type="entry name" value="26S PROTESOME SUBUNIT 6"/>
    <property type="match status" value="1"/>
</dbReference>
<dbReference type="SMART" id="SM00088">
    <property type="entry name" value="PINT"/>
    <property type="match status" value="1"/>
</dbReference>
<keyword evidence="1" id="KW-0647">Proteasome</keyword>
<feature type="domain" description="PCI" evidence="2">
    <location>
        <begin position="204"/>
        <end position="372"/>
    </location>
</feature>
<dbReference type="PROSITE" id="PS50250">
    <property type="entry name" value="PCI"/>
    <property type="match status" value="1"/>
</dbReference>
<dbReference type="Pfam" id="PF10602">
    <property type="entry name" value="RPN7"/>
    <property type="match status" value="1"/>
</dbReference>
<dbReference type="Proteomes" id="UP000030693">
    <property type="component" value="Unassembled WGS sequence"/>
</dbReference>
<dbReference type="InterPro" id="IPR045135">
    <property type="entry name" value="Rpn7_N"/>
</dbReference>
<evidence type="ECO:0000256" key="1">
    <source>
        <dbReference type="ARBA" id="ARBA00022942"/>
    </source>
</evidence>
<dbReference type="AlphaFoldDB" id="A0A058Z6P4"/>
<dbReference type="InterPro" id="IPR036390">
    <property type="entry name" value="WH_DNA-bd_sf"/>
</dbReference>
<dbReference type="Gene3D" id="1.25.40.570">
    <property type="match status" value="1"/>
</dbReference>
<accession>A0A058Z6P4</accession>
<dbReference type="EMBL" id="KB932206">
    <property type="protein sequence ID" value="KCV69588.1"/>
    <property type="molecule type" value="Genomic_DNA"/>
</dbReference>
<organism evidence="3">
    <name type="scientific">Fonticula alba</name>
    <name type="common">Slime mold</name>
    <dbReference type="NCBI Taxonomy" id="691883"/>
    <lineage>
        <taxon>Eukaryota</taxon>
        <taxon>Rotosphaerida</taxon>
        <taxon>Fonticulaceae</taxon>
        <taxon>Fonticula</taxon>
    </lineage>
</organism>
<dbReference type="GeneID" id="20528734"/>